<dbReference type="GO" id="GO:0050661">
    <property type="term" value="F:NADP binding"/>
    <property type="evidence" value="ECO:0007669"/>
    <property type="project" value="TreeGrafter"/>
</dbReference>
<dbReference type="Gene3D" id="3.40.50.720">
    <property type="entry name" value="NAD(P)-binding Rossmann-like Domain"/>
    <property type="match status" value="1"/>
</dbReference>
<dbReference type="InterPro" id="IPR013752">
    <property type="entry name" value="KPA_reductase"/>
</dbReference>
<dbReference type="OrthoDB" id="9800163at2"/>
<proteinExistence type="inferred from homology"/>
<dbReference type="InterPro" id="IPR036291">
    <property type="entry name" value="NAD(P)-bd_dom_sf"/>
</dbReference>
<dbReference type="GO" id="GO:0008677">
    <property type="term" value="F:2-dehydropantoate 2-reductase activity"/>
    <property type="evidence" value="ECO:0007669"/>
    <property type="project" value="UniProtKB-EC"/>
</dbReference>
<feature type="domain" description="Ketopantoate reductase N-terminal" evidence="12">
    <location>
        <begin position="5"/>
        <end position="147"/>
    </location>
</feature>
<comment type="function">
    <text evidence="1 11">Catalyzes the NADPH-dependent reduction of ketopantoate into pantoic acid.</text>
</comment>
<evidence type="ECO:0000256" key="11">
    <source>
        <dbReference type="RuleBase" id="RU362068"/>
    </source>
</evidence>
<protein>
    <recommendedName>
        <fullName evidence="5 11">2-dehydropantoate 2-reductase</fullName>
        <ecNumber evidence="4 11">1.1.1.169</ecNumber>
    </recommendedName>
    <alternativeName>
        <fullName evidence="9 11">Ketopantoate reductase</fullName>
    </alternativeName>
</protein>
<feature type="domain" description="Ketopantoate reductase C-terminal" evidence="13">
    <location>
        <begin position="184"/>
        <end position="309"/>
    </location>
</feature>
<evidence type="ECO:0000256" key="6">
    <source>
        <dbReference type="ARBA" id="ARBA00022655"/>
    </source>
</evidence>
<evidence type="ECO:0000256" key="1">
    <source>
        <dbReference type="ARBA" id="ARBA00002919"/>
    </source>
</evidence>
<dbReference type="NCBIfam" id="TIGR00745">
    <property type="entry name" value="apbA_panE"/>
    <property type="match status" value="1"/>
</dbReference>
<evidence type="ECO:0000256" key="3">
    <source>
        <dbReference type="ARBA" id="ARBA00007870"/>
    </source>
</evidence>
<dbReference type="InterPro" id="IPR050838">
    <property type="entry name" value="Ketopantoate_reductase"/>
</dbReference>
<dbReference type="UniPathway" id="UPA00028">
    <property type="reaction ID" value="UER00004"/>
</dbReference>
<dbReference type="SUPFAM" id="SSF48179">
    <property type="entry name" value="6-phosphogluconate dehydrogenase C-terminal domain-like"/>
    <property type="match status" value="1"/>
</dbReference>
<name>A0A192H536_9LACO</name>
<dbReference type="RefSeq" id="WP_068281254.1">
    <property type="nucleotide sequence ID" value="NZ_CP014873.1"/>
</dbReference>
<keyword evidence="6 11" id="KW-0566">Pantothenate biosynthesis</keyword>
<evidence type="ECO:0000256" key="5">
    <source>
        <dbReference type="ARBA" id="ARBA00019465"/>
    </source>
</evidence>
<dbReference type="InterPro" id="IPR013328">
    <property type="entry name" value="6PGD_dom2"/>
</dbReference>
<evidence type="ECO:0000259" key="13">
    <source>
        <dbReference type="Pfam" id="PF08546"/>
    </source>
</evidence>
<dbReference type="Gene3D" id="1.10.1040.10">
    <property type="entry name" value="N-(1-d-carboxylethyl)-l-norvaline Dehydrogenase, domain 2"/>
    <property type="match status" value="1"/>
</dbReference>
<dbReference type="AlphaFoldDB" id="A0A192H536"/>
<accession>A0A192H536</accession>
<comment type="catalytic activity">
    <reaction evidence="10 11">
        <text>(R)-pantoate + NADP(+) = 2-dehydropantoate + NADPH + H(+)</text>
        <dbReference type="Rhea" id="RHEA:16233"/>
        <dbReference type="ChEBI" id="CHEBI:11561"/>
        <dbReference type="ChEBI" id="CHEBI:15378"/>
        <dbReference type="ChEBI" id="CHEBI:15980"/>
        <dbReference type="ChEBI" id="CHEBI:57783"/>
        <dbReference type="ChEBI" id="CHEBI:58349"/>
        <dbReference type="EC" id="1.1.1.169"/>
    </reaction>
</comment>
<reference evidence="14 15" key="1">
    <citation type="submission" date="2016-03" db="EMBL/GenBank/DDBJ databases">
        <title>Pediococcus and Lactobacillus from brewery environment - whole genome sequencing and assembly.</title>
        <authorList>
            <person name="Behr J."/>
            <person name="Geissler A.J."/>
            <person name="Vogel R.F."/>
        </authorList>
    </citation>
    <scope>NUCLEOTIDE SEQUENCE [LARGE SCALE GENOMIC DNA]</scope>
    <source>
        <strain evidence="14 15">TMW 1.1989</strain>
    </source>
</reference>
<evidence type="ECO:0000256" key="7">
    <source>
        <dbReference type="ARBA" id="ARBA00022857"/>
    </source>
</evidence>
<dbReference type="InterPro" id="IPR008927">
    <property type="entry name" value="6-PGluconate_DH-like_C_sf"/>
</dbReference>
<keyword evidence="7 11" id="KW-0521">NADP</keyword>
<dbReference type="STRING" id="375175.AYR53_02255"/>
<dbReference type="EMBL" id="CP014873">
    <property type="protein sequence ID" value="ANK63495.1"/>
    <property type="molecule type" value="Genomic_DNA"/>
</dbReference>
<keyword evidence="15" id="KW-1185">Reference proteome</keyword>
<dbReference type="GO" id="GO:0015940">
    <property type="term" value="P:pantothenate biosynthetic process"/>
    <property type="evidence" value="ECO:0007669"/>
    <property type="project" value="UniProtKB-UniPathway"/>
</dbReference>
<dbReference type="PANTHER" id="PTHR43765:SF2">
    <property type="entry name" value="2-DEHYDROPANTOATE 2-REDUCTASE"/>
    <property type="match status" value="1"/>
</dbReference>
<dbReference type="GeneID" id="42981058"/>
<dbReference type="EC" id="1.1.1.169" evidence="4 11"/>
<keyword evidence="8 11" id="KW-0560">Oxidoreductase</keyword>
<organism evidence="14 15">
    <name type="scientific">Loigolactobacillus backii</name>
    <dbReference type="NCBI Taxonomy" id="375175"/>
    <lineage>
        <taxon>Bacteria</taxon>
        <taxon>Bacillati</taxon>
        <taxon>Bacillota</taxon>
        <taxon>Bacilli</taxon>
        <taxon>Lactobacillales</taxon>
        <taxon>Lactobacillaceae</taxon>
        <taxon>Loigolactobacillus</taxon>
    </lineage>
</organism>
<evidence type="ECO:0000259" key="12">
    <source>
        <dbReference type="Pfam" id="PF02558"/>
    </source>
</evidence>
<dbReference type="InterPro" id="IPR003710">
    <property type="entry name" value="ApbA"/>
</dbReference>
<comment type="similarity">
    <text evidence="3 11">Belongs to the ketopantoate reductase family.</text>
</comment>
<sequence length="332" mass="37652">MNNSGIIGAGAMGYRYGVLLQENAGVDVDFIDTWQPNVEKVREQGGVTVSRNHQNRHIVPINIYYPEEYQGKPDVWIVFMKQMQLADMLKRCAPLFNDHQIVFSAMNGMGHIDKLRNYFNDDQIIGGTAMIATVLNGPADVDFMGESGAGEMHMANYTEEINDNIKAVEKDFKAANLNPIITTNFMGTLMSKVVFNAVVNTLCTMFELTMGQFIEYPGAKEMSTQLMNESYDACERAGIQMIETRQQEIESVDYVSRVSNPLHYPSMYQDFSKGRPTEVDYINGYIAKIGREHDYICRTHEFITHEVHLAEMMRKYKQAPAKQMATEENSIA</sequence>
<evidence type="ECO:0000256" key="9">
    <source>
        <dbReference type="ARBA" id="ARBA00032024"/>
    </source>
</evidence>
<dbReference type="GO" id="GO:0005737">
    <property type="term" value="C:cytoplasm"/>
    <property type="evidence" value="ECO:0007669"/>
    <property type="project" value="TreeGrafter"/>
</dbReference>
<dbReference type="PANTHER" id="PTHR43765">
    <property type="entry name" value="2-DEHYDROPANTOATE 2-REDUCTASE-RELATED"/>
    <property type="match status" value="1"/>
</dbReference>
<evidence type="ECO:0000256" key="2">
    <source>
        <dbReference type="ARBA" id="ARBA00004994"/>
    </source>
</evidence>
<dbReference type="SUPFAM" id="SSF51735">
    <property type="entry name" value="NAD(P)-binding Rossmann-fold domains"/>
    <property type="match status" value="1"/>
</dbReference>
<evidence type="ECO:0000256" key="10">
    <source>
        <dbReference type="ARBA" id="ARBA00048793"/>
    </source>
</evidence>
<evidence type="ECO:0000313" key="14">
    <source>
        <dbReference type="EMBL" id="ANK63495.1"/>
    </source>
</evidence>
<dbReference type="InterPro" id="IPR013332">
    <property type="entry name" value="KPR_N"/>
</dbReference>
<evidence type="ECO:0000256" key="8">
    <source>
        <dbReference type="ARBA" id="ARBA00023002"/>
    </source>
</evidence>
<comment type="pathway">
    <text evidence="2 11">Cofactor biosynthesis; (R)-pantothenate biosynthesis; (R)-pantoate from 3-methyl-2-oxobutanoate: step 2/2.</text>
</comment>
<evidence type="ECO:0000256" key="4">
    <source>
        <dbReference type="ARBA" id="ARBA00013014"/>
    </source>
</evidence>
<gene>
    <name evidence="14" type="ORF">AYR53_02255</name>
</gene>
<dbReference type="Pfam" id="PF02558">
    <property type="entry name" value="ApbA"/>
    <property type="match status" value="1"/>
</dbReference>
<evidence type="ECO:0000313" key="15">
    <source>
        <dbReference type="Proteomes" id="UP000078582"/>
    </source>
</evidence>
<dbReference type="Pfam" id="PF08546">
    <property type="entry name" value="ApbA_C"/>
    <property type="match status" value="1"/>
</dbReference>
<dbReference type="Proteomes" id="UP000078582">
    <property type="component" value="Chromosome"/>
</dbReference>